<dbReference type="RefSeq" id="WP_344846016.1">
    <property type="nucleotide sequence ID" value="NZ_BAABDF010000007.1"/>
</dbReference>
<comment type="caution">
    <text evidence="1">The sequence shown here is derived from an EMBL/GenBank/DDBJ whole genome shotgun (WGS) entry which is preliminary data.</text>
</comment>
<accession>A0ABP7K808</accession>
<keyword evidence="2" id="KW-1185">Reference proteome</keyword>
<reference evidence="2" key="1">
    <citation type="journal article" date="2019" name="Int. J. Syst. Evol. Microbiol.">
        <title>The Global Catalogue of Microorganisms (GCM) 10K type strain sequencing project: providing services to taxonomists for standard genome sequencing and annotation.</title>
        <authorList>
            <consortium name="The Broad Institute Genomics Platform"/>
            <consortium name="The Broad Institute Genome Sequencing Center for Infectious Disease"/>
            <person name="Wu L."/>
            <person name="Ma J."/>
        </authorList>
    </citation>
    <scope>NUCLEOTIDE SEQUENCE [LARGE SCALE GENOMIC DNA]</scope>
    <source>
        <strain evidence="2">JCM 17190</strain>
    </source>
</reference>
<name>A0ABP7K808_9RHOB</name>
<protein>
    <submittedName>
        <fullName evidence="1">Uncharacterized protein</fullName>
    </submittedName>
</protein>
<dbReference type="EMBL" id="BAABDF010000007">
    <property type="protein sequence ID" value="GAA3866241.1"/>
    <property type="molecule type" value="Genomic_DNA"/>
</dbReference>
<dbReference type="Proteomes" id="UP001399917">
    <property type="component" value="Unassembled WGS sequence"/>
</dbReference>
<evidence type="ECO:0000313" key="1">
    <source>
        <dbReference type="EMBL" id="GAA3866241.1"/>
    </source>
</evidence>
<proteinExistence type="predicted"/>
<evidence type="ECO:0000313" key="2">
    <source>
        <dbReference type="Proteomes" id="UP001399917"/>
    </source>
</evidence>
<sequence length="130" mass="14103">MLKTAVSAVFLSGLAIFFIVTKSDGLRHAAQTGDASHLQQTESFGSALANATGTGDYAIPDRGWDPYAPEPWYRKLDPRKLWRGGSKTIKVTPTTMSVSQEDRDLSQHDIEAQLLAKGLSASGVVVRKLE</sequence>
<organism evidence="1 2">
    <name type="scientific">Celeribacter arenosi</name>
    <dbReference type="NCBI Taxonomy" id="792649"/>
    <lineage>
        <taxon>Bacteria</taxon>
        <taxon>Pseudomonadati</taxon>
        <taxon>Pseudomonadota</taxon>
        <taxon>Alphaproteobacteria</taxon>
        <taxon>Rhodobacterales</taxon>
        <taxon>Roseobacteraceae</taxon>
        <taxon>Celeribacter</taxon>
    </lineage>
</organism>
<gene>
    <name evidence="1" type="ORF">GCM10022404_15520</name>
</gene>